<keyword evidence="2" id="KW-1185">Reference proteome</keyword>
<dbReference type="RefSeq" id="WP_057873632.1">
    <property type="nucleotide sequence ID" value="NZ_AYYI01000026.1"/>
</dbReference>
<protein>
    <submittedName>
        <fullName evidence="1">Uncharacterized protein</fullName>
    </submittedName>
</protein>
<dbReference type="AlphaFoldDB" id="A0A0R2DF53"/>
<proteinExistence type="predicted"/>
<accession>A0A0R2DF53</accession>
<dbReference type="EMBL" id="AYYI01000026">
    <property type="protein sequence ID" value="KRM98764.1"/>
    <property type="molecule type" value="Genomic_DNA"/>
</dbReference>
<dbReference type="OrthoDB" id="2168467at2"/>
<dbReference type="PATRIC" id="fig|1423796.3.peg.1019"/>
<sequence>MHFIDQFKLNKFIEIMSSQTWPLFDTNLEKDEIIKNPSFFVYSQEGEIRPATAHNQYLKTFTLAFLTRKQEQLDILALAEQLRLAGLRFTGSEIDEGEFADTNQRAKMITLNFVHVIKVRE</sequence>
<dbReference type="STRING" id="1423796.FC24_GL000998"/>
<gene>
    <name evidence="1" type="ORF">FC24_GL000998</name>
</gene>
<reference evidence="1 2" key="1">
    <citation type="journal article" date="2015" name="Genome Announc.">
        <title>Expanding the biotechnology potential of lactobacilli through comparative genomics of 213 strains and associated genera.</title>
        <authorList>
            <person name="Sun Z."/>
            <person name="Harris H.M."/>
            <person name="McCann A."/>
            <person name="Guo C."/>
            <person name="Argimon S."/>
            <person name="Zhang W."/>
            <person name="Yang X."/>
            <person name="Jeffery I.B."/>
            <person name="Cooney J.C."/>
            <person name="Kagawa T.F."/>
            <person name="Liu W."/>
            <person name="Song Y."/>
            <person name="Salvetti E."/>
            <person name="Wrobel A."/>
            <person name="Rasinkangas P."/>
            <person name="Parkhill J."/>
            <person name="Rea M.C."/>
            <person name="O'Sullivan O."/>
            <person name="Ritari J."/>
            <person name="Douillard F.P."/>
            <person name="Paul Ross R."/>
            <person name="Yang R."/>
            <person name="Briner A.E."/>
            <person name="Felis G.E."/>
            <person name="de Vos W.M."/>
            <person name="Barrangou R."/>
            <person name="Klaenhammer T.R."/>
            <person name="Caufield P.W."/>
            <person name="Cui Y."/>
            <person name="Zhang H."/>
            <person name="O'Toole P.W."/>
        </authorList>
    </citation>
    <scope>NUCLEOTIDE SEQUENCE [LARGE SCALE GENOMIC DNA]</scope>
    <source>
        <strain evidence="1 2">DSM 20253</strain>
    </source>
</reference>
<name>A0A0R2DF53_9LACO</name>
<evidence type="ECO:0000313" key="2">
    <source>
        <dbReference type="Proteomes" id="UP000051638"/>
    </source>
</evidence>
<evidence type="ECO:0000313" key="1">
    <source>
        <dbReference type="EMBL" id="KRM98764.1"/>
    </source>
</evidence>
<comment type="caution">
    <text evidence="1">The sequence shown here is derived from an EMBL/GenBank/DDBJ whole genome shotgun (WGS) entry which is preliminary data.</text>
</comment>
<organism evidence="1 2">
    <name type="scientific">Loigolactobacillus rennini DSM 20253</name>
    <dbReference type="NCBI Taxonomy" id="1423796"/>
    <lineage>
        <taxon>Bacteria</taxon>
        <taxon>Bacillati</taxon>
        <taxon>Bacillota</taxon>
        <taxon>Bacilli</taxon>
        <taxon>Lactobacillales</taxon>
        <taxon>Lactobacillaceae</taxon>
        <taxon>Loigolactobacillus</taxon>
    </lineage>
</organism>
<dbReference type="Proteomes" id="UP000051638">
    <property type="component" value="Unassembled WGS sequence"/>
</dbReference>